<dbReference type="Pfam" id="PF08167">
    <property type="entry name" value="RIX1"/>
    <property type="match status" value="1"/>
</dbReference>
<keyword evidence="4" id="KW-0539">Nucleus</keyword>
<feature type="compositionally biased region" description="Low complexity" evidence="5">
    <location>
        <begin position="661"/>
        <end position="673"/>
    </location>
</feature>
<dbReference type="GO" id="GO:0005634">
    <property type="term" value="C:nucleus"/>
    <property type="evidence" value="ECO:0007669"/>
    <property type="project" value="UniProtKB-SubCell"/>
</dbReference>
<protein>
    <recommendedName>
        <fullName evidence="3">Pre-rRNA-processing protein RIX1</fullName>
    </recommendedName>
</protein>
<evidence type="ECO:0000313" key="8">
    <source>
        <dbReference type="Proteomes" id="UP000613580"/>
    </source>
</evidence>
<dbReference type="GO" id="GO:0006364">
    <property type="term" value="P:rRNA processing"/>
    <property type="evidence" value="ECO:0007669"/>
    <property type="project" value="TreeGrafter"/>
</dbReference>
<comment type="caution">
    <text evidence="7">The sequence shown here is derived from an EMBL/GenBank/DDBJ whole genome shotgun (WGS) entry which is preliminary data.</text>
</comment>
<dbReference type="OrthoDB" id="20900at2759"/>
<comment type="similarity">
    <text evidence="2">Belongs to the RIX1/PELP1 family.</text>
</comment>
<dbReference type="InterPro" id="IPR016024">
    <property type="entry name" value="ARM-type_fold"/>
</dbReference>
<evidence type="ECO:0000259" key="6">
    <source>
        <dbReference type="Pfam" id="PF08167"/>
    </source>
</evidence>
<gene>
    <name evidence="7" type="ORF">HMN09_01217100</name>
</gene>
<dbReference type="Proteomes" id="UP000613580">
    <property type="component" value="Unassembled WGS sequence"/>
</dbReference>
<evidence type="ECO:0000313" key="7">
    <source>
        <dbReference type="EMBL" id="KAF7292334.1"/>
    </source>
</evidence>
<proteinExistence type="inferred from homology"/>
<dbReference type="EMBL" id="JACAZE010000022">
    <property type="protein sequence ID" value="KAF7292334.1"/>
    <property type="molecule type" value="Genomic_DNA"/>
</dbReference>
<feature type="domain" description="Pre-rRNA-processing protein RIX1 N-terminal" evidence="6">
    <location>
        <begin position="8"/>
        <end position="190"/>
    </location>
</feature>
<evidence type="ECO:0000256" key="1">
    <source>
        <dbReference type="ARBA" id="ARBA00004123"/>
    </source>
</evidence>
<evidence type="ECO:0000256" key="3">
    <source>
        <dbReference type="ARBA" id="ARBA00021502"/>
    </source>
</evidence>
<dbReference type="PANTHER" id="PTHR34105">
    <property type="entry name" value="PROLINE-, GLUTAMIC ACID- AND LEUCINE-RICH PROTEIN 1"/>
    <property type="match status" value="1"/>
</dbReference>
<dbReference type="AlphaFoldDB" id="A0A8H6VSK9"/>
<evidence type="ECO:0000256" key="4">
    <source>
        <dbReference type="ARBA" id="ARBA00023242"/>
    </source>
</evidence>
<feature type="compositionally biased region" description="Pro residues" evidence="5">
    <location>
        <begin position="647"/>
        <end position="660"/>
    </location>
</feature>
<comment type="subcellular location">
    <subcellularLocation>
        <location evidence="1">Nucleus</location>
    </subcellularLocation>
</comment>
<name>A0A8H6VSK9_MYCCL</name>
<evidence type="ECO:0000256" key="5">
    <source>
        <dbReference type="SAM" id="MobiDB-lite"/>
    </source>
</evidence>
<organism evidence="7 8">
    <name type="scientific">Mycena chlorophos</name>
    <name type="common">Agaric fungus</name>
    <name type="synonym">Agaricus chlorophos</name>
    <dbReference type="NCBI Taxonomy" id="658473"/>
    <lineage>
        <taxon>Eukaryota</taxon>
        <taxon>Fungi</taxon>
        <taxon>Dikarya</taxon>
        <taxon>Basidiomycota</taxon>
        <taxon>Agaricomycotina</taxon>
        <taxon>Agaricomycetes</taxon>
        <taxon>Agaricomycetidae</taxon>
        <taxon>Agaricales</taxon>
        <taxon>Marasmiineae</taxon>
        <taxon>Mycenaceae</taxon>
        <taxon>Mycena</taxon>
    </lineage>
</organism>
<dbReference type="PANTHER" id="PTHR34105:SF1">
    <property type="entry name" value="PROLINE-, GLUTAMIC ACID- AND LEUCINE-RICH PROTEIN 1"/>
    <property type="match status" value="1"/>
</dbReference>
<evidence type="ECO:0000256" key="2">
    <source>
        <dbReference type="ARBA" id="ARBA00010511"/>
    </source>
</evidence>
<dbReference type="InterPro" id="IPR012583">
    <property type="entry name" value="RIX1_N"/>
</dbReference>
<accession>A0A8H6VSK9</accession>
<feature type="region of interest" description="Disordered" evidence="5">
    <location>
        <begin position="619"/>
        <end position="709"/>
    </location>
</feature>
<reference evidence="7" key="1">
    <citation type="submission" date="2020-05" db="EMBL/GenBank/DDBJ databases">
        <title>Mycena genomes resolve the evolution of fungal bioluminescence.</title>
        <authorList>
            <person name="Tsai I.J."/>
        </authorList>
    </citation>
    <scope>NUCLEOTIDE SEQUENCE</scope>
    <source>
        <strain evidence="7">110903Hualien_Pintung</strain>
    </source>
</reference>
<sequence length="709" mass="76430">MDVHPLKTLLQLQLASDSSAVAHLPFTLASLTAASLVPSPHSPKWTARINSLLHAKTSDARWAGLCLAHKTALLSQAIMIESAQSWIGVALPLLAKKEPSPVHSAAVRLLRVIFSAATEMSEFQRQVATPNVLKFTTAVMPLAENHPDVDLKVLILSTLTRLIPLYPTLHRASQNALSSLCFTFLNGNPFKPPNHKLTTAASQLYAVLHLTGGKVGAANLWRKSVDDTLAFAWSSFSSLRTTFLVDGRLPLAIAGSNEPLTSIPLNLDRLRCCIAVLNDLFVATVYRPIQVPLGALVKLALALVTCKKDEKTDQHFDATTRTMESAVTPHIWSLGCRLVSSLADSFGPQLTPHLPRLVSCLTIQLEQESLSATRLSFLEALRAALSHGHALYSTMTANRLAKAVLPIASILIDRRTDARPAEIETGKSKKGKKRARDFEGDEVFRTGHEVVCPTTDDSQALFCAFVVLRLLLRTASLSAALQSIVCRVALSALLALPEMLPSALSPDPQSHSLLLDEVQEICVEFASASVEGLSKSLGLVVGSCSTQGKKSREIELLLHPRLPPLMRSMPGVEALSLFRAEESQEESDLLKSLGLVSADPPTMEPQPTMEAEPVASVVPHATLSPPPMSQQPSTPQLPPLAEKPAPIAAPPRTALPPRPPAAQLQQQRAQQPKIAPPAPPATEVAMQVEDDEKNEEMPSIDLDSDSDAE</sequence>
<feature type="compositionally biased region" description="Low complexity" evidence="5">
    <location>
        <begin position="630"/>
        <end position="646"/>
    </location>
</feature>
<dbReference type="SUPFAM" id="SSF48371">
    <property type="entry name" value="ARM repeat"/>
    <property type="match status" value="1"/>
</dbReference>
<keyword evidence="8" id="KW-1185">Reference proteome</keyword>